<proteinExistence type="predicted"/>
<dbReference type="Pfam" id="PF06985">
    <property type="entry name" value="HET"/>
    <property type="match status" value="1"/>
</dbReference>
<dbReference type="AlphaFoldDB" id="A0A6A5ZSQ1"/>
<sequence length="582" mass="66897">MPSSDLQKEEDALGTWPRRLLHVKTLTSYEWQPGNFYGGYKEPAYNAISYTWGRYRLKEGIAPDVESLPLIGTDWLDQLPRIDPEHFTSAQLRDVIKVASTLSMRADSFGSLVTHQVEFIWLDIACIDQREGEPRSFAEIGRQALIFRGANTTLVWLNKTINSKVEHIWRSRDWWFQEPSEHTDETSQDAVASMNNFVSILKDPWFSSLWTLQEAYLRPDAIILSRTGKAIMSGAMVLTLAEILEWGRISDNFCTRRVHGTAEDPRLQEIRNIIQSKGLVALRARNKMALLNASMHRTASIPSDRVYGIQQVFGFRLGKTSINAQAGQEYTLDALEVQLAEEILTNEPILSQTHVFMHPVPVRDRWKMNACSMVPSSIKTLEPRDDPKFKRRCSFWVQKSGPEIEEVWWKGCTTPLEKLADPASWGIRVLSPLPDSDEDHEWWLDPRVKEDAWWPHYALEIYPDVTEELYDYAKFENPPSYDIIPRGEACFDFAEWLVRKYSPATTQVLLMGSILEEGRRQGLGIGLVLVEQQDNFWMRVGVCQWWVPQDIGTLKQFLEGKGADWEDREGIFGYVQSSATFI</sequence>
<reference evidence="2" key="1">
    <citation type="journal article" date="2020" name="Stud. Mycol.">
        <title>101 Dothideomycetes genomes: a test case for predicting lifestyles and emergence of pathogens.</title>
        <authorList>
            <person name="Haridas S."/>
            <person name="Albert R."/>
            <person name="Binder M."/>
            <person name="Bloem J."/>
            <person name="Labutti K."/>
            <person name="Salamov A."/>
            <person name="Andreopoulos B."/>
            <person name="Baker S."/>
            <person name="Barry K."/>
            <person name="Bills G."/>
            <person name="Bluhm B."/>
            <person name="Cannon C."/>
            <person name="Castanera R."/>
            <person name="Culley D."/>
            <person name="Daum C."/>
            <person name="Ezra D."/>
            <person name="Gonzalez J."/>
            <person name="Henrissat B."/>
            <person name="Kuo A."/>
            <person name="Liang C."/>
            <person name="Lipzen A."/>
            <person name="Lutzoni F."/>
            <person name="Magnuson J."/>
            <person name="Mondo S."/>
            <person name="Nolan M."/>
            <person name="Ohm R."/>
            <person name="Pangilinan J."/>
            <person name="Park H.-J."/>
            <person name="Ramirez L."/>
            <person name="Alfaro M."/>
            <person name="Sun H."/>
            <person name="Tritt A."/>
            <person name="Yoshinaga Y."/>
            <person name="Zwiers L.-H."/>
            <person name="Turgeon B."/>
            <person name="Goodwin S."/>
            <person name="Spatafora J."/>
            <person name="Crous P."/>
            <person name="Grigoriev I."/>
        </authorList>
    </citation>
    <scope>NUCLEOTIDE SEQUENCE</scope>
    <source>
        <strain evidence="2">CBS 627.86</strain>
    </source>
</reference>
<dbReference type="OrthoDB" id="2157530at2759"/>
<dbReference type="EMBL" id="ML977310">
    <property type="protein sequence ID" value="KAF2122732.1"/>
    <property type="molecule type" value="Genomic_DNA"/>
</dbReference>
<organism evidence="2 3">
    <name type="scientific">Lophiotrema nucula</name>
    <dbReference type="NCBI Taxonomy" id="690887"/>
    <lineage>
        <taxon>Eukaryota</taxon>
        <taxon>Fungi</taxon>
        <taxon>Dikarya</taxon>
        <taxon>Ascomycota</taxon>
        <taxon>Pezizomycotina</taxon>
        <taxon>Dothideomycetes</taxon>
        <taxon>Pleosporomycetidae</taxon>
        <taxon>Pleosporales</taxon>
        <taxon>Lophiotremataceae</taxon>
        <taxon>Lophiotrema</taxon>
    </lineage>
</organism>
<evidence type="ECO:0000313" key="2">
    <source>
        <dbReference type="EMBL" id="KAF2122732.1"/>
    </source>
</evidence>
<dbReference type="InterPro" id="IPR052895">
    <property type="entry name" value="HetReg/Transcr_Mod"/>
</dbReference>
<accession>A0A6A5ZSQ1</accession>
<gene>
    <name evidence="2" type="ORF">BDV96DRAFT_561285</name>
</gene>
<dbReference type="InterPro" id="IPR010730">
    <property type="entry name" value="HET"/>
</dbReference>
<evidence type="ECO:0000259" key="1">
    <source>
        <dbReference type="Pfam" id="PF06985"/>
    </source>
</evidence>
<dbReference type="PANTHER" id="PTHR24148">
    <property type="entry name" value="ANKYRIN REPEAT DOMAIN-CONTAINING PROTEIN 39 HOMOLOG-RELATED"/>
    <property type="match status" value="1"/>
</dbReference>
<dbReference type="Proteomes" id="UP000799770">
    <property type="component" value="Unassembled WGS sequence"/>
</dbReference>
<dbReference type="PANTHER" id="PTHR24148:SF64">
    <property type="entry name" value="HETEROKARYON INCOMPATIBILITY DOMAIN-CONTAINING PROTEIN"/>
    <property type="match status" value="1"/>
</dbReference>
<name>A0A6A5ZSQ1_9PLEO</name>
<protein>
    <recommendedName>
        <fullName evidence="1">Heterokaryon incompatibility domain-containing protein</fullName>
    </recommendedName>
</protein>
<feature type="domain" description="Heterokaryon incompatibility" evidence="1">
    <location>
        <begin position="45"/>
        <end position="214"/>
    </location>
</feature>
<keyword evidence="3" id="KW-1185">Reference proteome</keyword>
<evidence type="ECO:0000313" key="3">
    <source>
        <dbReference type="Proteomes" id="UP000799770"/>
    </source>
</evidence>